<gene>
    <name evidence="3" type="ORF">A3J66_01855</name>
</gene>
<comment type="caution">
    <text evidence="3">The sequence shown here is derived from an EMBL/GenBank/DDBJ whole genome shotgun (WGS) entry which is preliminary data.</text>
</comment>
<dbReference type="STRING" id="1798680.A3J66_01855"/>
<dbReference type="AlphaFoldDB" id="A0A1F6M2Q9"/>
<feature type="transmembrane region" description="Helical" evidence="2">
    <location>
        <begin position="12"/>
        <end position="35"/>
    </location>
</feature>
<proteinExistence type="predicted"/>
<accession>A0A1F6M2Q9</accession>
<evidence type="ECO:0000313" key="3">
    <source>
        <dbReference type="EMBL" id="OGH65942.1"/>
    </source>
</evidence>
<dbReference type="Proteomes" id="UP000176282">
    <property type="component" value="Unassembled WGS sequence"/>
</dbReference>
<protein>
    <submittedName>
        <fullName evidence="3">Uncharacterized protein</fullName>
    </submittedName>
</protein>
<evidence type="ECO:0000256" key="1">
    <source>
        <dbReference type="SAM" id="MobiDB-lite"/>
    </source>
</evidence>
<keyword evidence="2" id="KW-1133">Transmembrane helix</keyword>
<evidence type="ECO:0000313" key="4">
    <source>
        <dbReference type="Proteomes" id="UP000176282"/>
    </source>
</evidence>
<sequence>MTDVIRLTRKAFTWSVVLLTIVWSVGVAALIPAVAQGATPDVSAGDLIKFPGSPAVYLLNADLQRVYFPNSDVFHSWFPDFSGVIEMPADAVSNFPAPSMAPFGVNYRPGSMVVRLEISPDVFAVEPGNKLAKVGSEAVAKALYGDRWNVVGENLAFIGDVFWPNYAGRGADLSEAKPHDGMLVKKAGETDLYFVKDGALSRVEGSLSAAAAGDVRTVTAEVFSTLQVAAGTVTAGSVVQNPAQTVAGQTPSPTPTPTPAAGNLSVSLSANTPAGGNVPINVDNVVFSKFVFTAGAGADVKVNAVRIDRRGLGATGDFTSVTLYDGPTKLGTSKSSWTSDGYMNYNIPGGWTVPAGTSKTLTMVARLDTAGTYNALGVGAVTLSAGTVSGLPVFGNEVTGVNVSVGTVTVTGQGTTSQTKNIGINDVTLAQFRLALSGVEDGKLMSVRLKNKGTASDSDVANLYLFRGAEQLAGPVQMSGDYVSFELSEAYALLKSKNTDFKVMGDIAGGDARTIEFVLDDTTDLAVVGNIYNTNMSVTAGDFDGTADAGTTITTVDGAELNIAFSSVALDTPDDRDDVEFGRLTLSAGATDVKITETIFKIDETDGNSDASDNKDVDEFEMVDNADGSLYTGAMTDGGDGNAADETWTFDDEIYLVAGQSRVFILRGDLPTGIGANDAYKVTMTVNTTNIVAETVPEGDAVNNFSVGSIAGKIITVKAPEVTIRSTDMNAQDAVINQEDVVIFNGSLEANPASDARIERMRFEGGNTAAGNITVVATNMDADNWSEVGFYTWNKATEAWDLQELLTSADLTDGELDFNSLDFVVAAGSVNKMNFLVKGKLRNVFTANTTVHLQLDTVTARDTDNDTITARNSAGTAIASGAELEIVGSTTLRAQGVLYVSIRNADSGFNKDRILLAGDSAWVGKLRLRADFEDVLVRDLKLTNSTADDEDSAESVCLYSDTVADAAHLVACTSPDSNDIAFFNDIDKVITQGTHDWYIYVNSRRTGDGASETADSHDVFEMRVSTSSDDVVARGQASGEDLAFGDVDSTADAGEIVLDGDLDGTFDEVADATTAYTKKFDVAGSKITDVDLVSSFGGETVDTVLNGTGTYTLAILKVVTAANQNADANGEALKLGFGRLTFDVDKFASTTLSGGTIRRINGTQAAAALDISGNDGVGESGDWFLASATSSLAADGQVDAGQTAYFVVKGTINALNGGTGIVDHIRVSLESFDSGTNNIDWIDGYEGTTGTDFDYLRLDKSSITGTRLAESL</sequence>
<dbReference type="EMBL" id="MFQB01000041">
    <property type="protein sequence ID" value="OGH65942.1"/>
    <property type="molecule type" value="Genomic_DNA"/>
</dbReference>
<organism evidence="3 4">
    <name type="scientific">Candidatus Magasanikbacteria bacterium RIFCSPHIGHO2_02_FULL_47_14</name>
    <dbReference type="NCBI Taxonomy" id="1798680"/>
    <lineage>
        <taxon>Bacteria</taxon>
        <taxon>Candidatus Magasanikiibacteriota</taxon>
    </lineage>
</organism>
<name>A0A1F6M2Q9_9BACT</name>
<feature type="region of interest" description="Disordered" evidence="1">
    <location>
        <begin position="244"/>
        <end position="265"/>
    </location>
</feature>
<evidence type="ECO:0000256" key="2">
    <source>
        <dbReference type="SAM" id="Phobius"/>
    </source>
</evidence>
<keyword evidence="2" id="KW-0472">Membrane</keyword>
<reference evidence="3 4" key="1">
    <citation type="journal article" date="2016" name="Nat. Commun.">
        <title>Thousands of microbial genomes shed light on interconnected biogeochemical processes in an aquifer system.</title>
        <authorList>
            <person name="Anantharaman K."/>
            <person name="Brown C.T."/>
            <person name="Hug L.A."/>
            <person name="Sharon I."/>
            <person name="Castelle C.J."/>
            <person name="Probst A.J."/>
            <person name="Thomas B.C."/>
            <person name="Singh A."/>
            <person name="Wilkins M.J."/>
            <person name="Karaoz U."/>
            <person name="Brodie E.L."/>
            <person name="Williams K.H."/>
            <person name="Hubbard S.S."/>
            <person name="Banfield J.F."/>
        </authorList>
    </citation>
    <scope>NUCLEOTIDE SEQUENCE [LARGE SCALE GENOMIC DNA]</scope>
</reference>
<keyword evidence="2" id="KW-0812">Transmembrane</keyword>